<dbReference type="EMBL" id="KQ999448">
    <property type="protein sequence ID" value="KZV41475.1"/>
    <property type="molecule type" value="Genomic_DNA"/>
</dbReference>
<keyword evidence="2" id="KW-0675">Receptor</keyword>
<protein>
    <submittedName>
        <fullName evidence="2">Putative receptor-like protein kinase</fullName>
    </submittedName>
</protein>
<feature type="compositionally biased region" description="Low complexity" evidence="1">
    <location>
        <begin position="110"/>
        <end position="119"/>
    </location>
</feature>
<evidence type="ECO:0000256" key="1">
    <source>
        <dbReference type="SAM" id="MobiDB-lite"/>
    </source>
</evidence>
<evidence type="ECO:0000313" key="3">
    <source>
        <dbReference type="Proteomes" id="UP000250235"/>
    </source>
</evidence>
<dbReference type="AlphaFoldDB" id="A0A2Z7C3H9"/>
<keyword evidence="2" id="KW-0808">Transferase</keyword>
<feature type="region of interest" description="Disordered" evidence="1">
    <location>
        <begin position="77"/>
        <end position="135"/>
    </location>
</feature>
<name>A0A2Z7C3H9_9LAMI</name>
<evidence type="ECO:0000313" key="2">
    <source>
        <dbReference type="EMBL" id="KZV41475.1"/>
    </source>
</evidence>
<organism evidence="2 3">
    <name type="scientific">Dorcoceras hygrometricum</name>
    <dbReference type="NCBI Taxonomy" id="472368"/>
    <lineage>
        <taxon>Eukaryota</taxon>
        <taxon>Viridiplantae</taxon>
        <taxon>Streptophyta</taxon>
        <taxon>Embryophyta</taxon>
        <taxon>Tracheophyta</taxon>
        <taxon>Spermatophyta</taxon>
        <taxon>Magnoliopsida</taxon>
        <taxon>eudicotyledons</taxon>
        <taxon>Gunneridae</taxon>
        <taxon>Pentapetalae</taxon>
        <taxon>asterids</taxon>
        <taxon>lamiids</taxon>
        <taxon>Lamiales</taxon>
        <taxon>Gesneriaceae</taxon>
        <taxon>Didymocarpoideae</taxon>
        <taxon>Trichosporeae</taxon>
        <taxon>Loxocarpinae</taxon>
        <taxon>Dorcoceras</taxon>
    </lineage>
</organism>
<keyword evidence="2" id="KW-0418">Kinase</keyword>
<dbReference type="GO" id="GO:0016301">
    <property type="term" value="F:kinase activity"/>
    <property type="evidence" value="ECO:0007669"/>
    <property type="project" value="UniProtKB-KW"/>
</dbReference>
<feature type="compositionally biased region" description="Polar residues" evidence="1">
    <location>
        <begin position="96"/>
        <end position="109"/>
    </location>
</feature>
<reference evidence="2 3" key="1">
    <citation type="journal article" date="2015" name="Proc. Natl. Acad. Sci. U.S.A.">
        <title>The resurrection genome of Boea hygrometrica: A blueprint for survival of dehydration.</title>
        <authorList>
            <person name="Xiao L."/>
            <person name="Yang G."/>
            <person name="Zhang L."/>
            <person name="Yang X."/>
            <person name="Zhao S."/>
            <person name="Ji Z."/>
            <person name="Zhou Q."/>
            <person name="Hu M."/>
            <person name="Wang Y."/>
            <person name="Chen M."/>
            <person name="Xu Y."/>
            <person name="Jin H."/>
            <person name="Xiao X."/>
            <person name="Hu G."/>
            <person name="Bao F."/>
            <person name="Hu Y."/>
            <person name="Wan P."/>
            <person name="Li L."/>
            <person name="Deng X."/>
            <person name="Kuang T."/>
            <person name="Xiang C."/>
            <person name="Zhu J.K."/>
            <person name="Oliver M.J."/>
            <person name="He Y."/>
        </authorList>
    </citation>
    <scope>NUCLEOTIDE SEQUENCE [LARGE SCALE GENOMIC DNA]</scope>
    <source>
        <strain evidence="3">cv. XS01</strain>
    </source>
</reference>
<proteinExistence type="predicted"/>
<keyword evidence="3" id="KW-1185">Reference proteome</keyword>
<accession>A0A2Z7C3H9</accession>
<dbReference type="Proteomes" id="UP000250235">
    <property type="component" value="Unassembled WGS sequence"/>
</dbReference>
<gene>
    <name evidence="2" type="ORF">F511_33181</name>
</gene>
<sequence>MFIKPFSGRLPSISAVVWGKTGGAELVLISSFDCYQFGVVDRRVRGAWGTTHQSASHNVAFNQVLQVYIGINNKGKAQNQEELLPRSSKLTDEQPDQISQESSNEQQLCASSSSRSTASNKVAIERGTLKEPIAT</sequence>